<reference evidence="4" key="1">
    <citation type="journal article" date="2019" name="Int. J. Syst. Evol. Microbiol.">
        <title>The Global Catalogue of Microorganisms (GCM) 10K type strain sequencing project: providing services to taxonomists for standard genome sequencing and annotation.</title>
        <authorList>
            <consortium name="The Broad Institute Genomics Platform"/>
            <consortium name="The Broad Institute Genome Sequencing Center for Infectious Disease"/>
            <person name="Wu L."/>
            <person name="Ma J."/>
        </authorList>
    </citation>
    <scope>NUCLEOTIDE SEQUENCE [LARGE SCALE GENOMIC DNA]</scope>
    <source>
        <strain evidence="4">NBRC 113072</strain>
    </source>
</reference>
<dbReference type="InterPro" id="IPR003615">
    <property type="entry name" value="HNH_nuc"/>
</dbReference>
<dbReference type="CDD" id="cd00085">
    <property type="entry name" value="HNHc"/>
    <property type="match status" value="1"/>
</dbReference>
<keyword evidence="3" id="KW-0255">Endonuclease</keyword>
<dbReference type="EMBL" id="BSUO01000001">
    <property type="protein sequence ID" value="GMA39781.1"/>
    <property type="molecule type" value="Genomic_DNA"/>
</dbReference>
<feature type="compositionally biased region" description="Low complexity" evidence="1">
    <location>
        <begin position="323"/>
        <end position="332"/>
    </location>
</feature>
<feature type="domain" description="HNH nuclease" evidence="2">
    <location>
        <begin position="426"/>
        <end position="476"/>
    </location>
</feature>
<dbReference type="InterPro" id="IPR002711">
    <property type="entry name" value="HNH"/>
</dbReference>
<evidence type="ECO:0000313" key="3">
    <source>
        <dbReference type="EMBL" id="GMA39781.1"/>
    </source>
</evidence>
<name>A0ABQ6IRU7_9MICO</name>
<gene>
    <name evidence="3" type="ORF">GCM10025883_18260</name>
</gene>
<dbReference type="GO" id="GO:0004519">
    <property type="term" value="F:endonuclease activity"/>
    <property type="evidence" value="ECO:0007669"/>
    <property type="project" value="UniProtKB-KW"/>
</dbReference>
<keyword evidence="4" id="KW-1185">Reference proteome</keyword>
<organism evidence="3 4">
    <name type="scientific">Mobilicoccus caccae</name>
    <dbReference type="NCBI Taxonomy" id="1859295"/>
    <lineage>
        <taxon>Bacteria</taxon>
        <taxon>Bacillati</taxon>
        <taxon>Actinomycetota</taxon>
        <taxon>Actinomycetes</taxon>
        <taxon>Micrococcales</taxon>
        <taxon>Dermatophilaceae</taxon>
        <taxon>Mobilicoccus</taxon>
    </lineage>
</organism>
<dbReference type="Proteomes" id="UP001157126">
    <property type="component" value="Unassembled WGS sequence"/>
</dbReference>
<evidence type="ECO:0000313" key="4">
    <source>
        <dbReference type="Proteomes" id="UP001157126"/>
    </source>
</evidence>
<dbReference type="Gene3D" id="1.10.30.50">
    <property type="match status" value="1"/>
</dbReference>
<evidence type="ECO:0000259" key="2">
    <source>
        <dbReference type="SMART" id="SM00507"/>
    </source>
</evidence>
<evidence type="ECO:0000256" key="1">
    <source>
        <dbReference type="SAM" id="MobiDB-lite"/>
    </source>
</evidence>
<protein>
    <submittedName>
        <fullName evidence="3">HNH endonuclease</fullName>
    </submittedName>
</protein>
<proteinExistence type="predicted"/>
<accession>A0ABQ6IRU7</accession>
<dbReference type="RefSeq" id="WP_284303601.1">
    <property type="nucleotide sequence ID" value="NZ_BSUO01000001.1"/>
</dbReference>
<comment type="caution">
    <text evidence="3">The sequence shown here is derived from an EMBL/GenBank/DDBJ whole genome shotgun (WGS) entry which is preliminary data.</text>
</comment>
<keyword evidence="3" id="KW-0540">Nuclease</keyword>
<dbReference type="SMART" id="SM00507">
    <property type="entry name" value="HNHc"/>
    <property type="match status" value="1"/>
</dbReference>
<keyword evidence="3" id="KW-0378">Hydrolase</keyword>
<feature type="region of interest" description="Disordered" evidence="1">
    <location>
        <begin position="317"/>
        <end position="360"/>
    </location>
</feature>
<dbReference type="Pfam" id="PF01844">
    <property type="entry name" value="HNH"/>
    <property type="match status" value="1"/>
</dbReference>
<sequence>MGIDDEAWLSEPELPANEALRILERELREARSVALLSCDVERSRQGLADLARQPTAEAVRTLDADTVVTLMRDLEELTGVIAAAQARLAVTLDAHTRAAQAEAGVPAARRGRGVASQIGLARRTSPHRAAVHLGVAQALTTELPATMDALIRGETTDYRTTLVTRATAVLDPDTRRDVDAVIGPELENLSDRGVESRARALTYLADPHAHTAAAERSAEERYVSIRPAPTVMATVTGCVPAHEGVACWAALDSAARTAQATGDPRSLAQLRADLFVERLTGRNPATDAPDIEIGIVITDQSLLGPTSAPAEVELGAESGGVESGAVESGSRSRVTESAPPPPVTIRSGTADSPGDAIAADPEPVDTPAHLVGYGPVPAPWARAVIRGEHRDPGSVTQQRAFWRRLFTAPDGSVQNIDTHRGVFTGALRRAIVHRDRYCRTPWCGAPVREIDHVTPAADGGPETWTNGQGLCRACNLAKTAPGWLAEATATGPPGARSHLVVTTTPTGHRYNSRPPPTLPGR</sequence>